<organism evidence="1">
    <name type="scientific">Sulfurovum sp. enrichment culture clone C5</name>
    <dbReference type="NCBI Taxonomy" id="497650"/>
    <lineage>
        <taxon>Bacteria</taxon>
        <taxon>Pseudomonadati</taxon>
        <taxon>Campylobacterota</taxon>
        <taxon>Epsilonproteobacteria</taxon>
        <taxon>Campylobacterales</taxon>
        <taxon>Sulfurovaceae</taxon>
        <taxon>Sulfurovum</taxon>
        <taxon>environmental samples</taxon>
    </lineage>
</organism>
<gene>
    <name evidence="1" type="ORF">BN3087_600009</name>
</gene>
<sequence length="106" mass="12080">MCNACKYSKGYRRLARLILLLLTLRNKSVRIRPLILPQYMGVTGFDWSSMDYVHVGLGNSVTRPNANKRKKYKLFSCLRPSCVSLTNFRSALLPSVIIGRFLGIIK</sequence>
<proteinExistence type="predicted"/>
<dbReference type="EMBL" id="FAXN01000063">
    <property type="protein sequence ID" value="CUV66112.1"/>
    <property type="molecule type" value="Genomic_DNA"/>
</dbReference>
<dbReference type="AlphaFoldDB" id="A0A0S4XP64"/>
<evidence type="ECO:0000313" key="1">
    <source>
        <dbReference type="EMBL" id="CUV66112.1"/>
    </source>
</evidence>
<name>A0A0S4XP64_9BACT</name>
<protein>
    <submittedName>
        <fullName evidence="1">Uncharacterized protein</fullName>
    </submittedName>
</protein>
<reference evidence="1" key="1">
    <citation type="submission" date="2015-11" db="EMBL/GenBank/DDBJ databases">
        <authorList>
            <person name="Zhang Y."/>
            <person name="Guo Z."/>
        </authorList>
    </citation>
    <scope>NUCLEOTIDE SEQUENCE</scope>
    <source>
        <strain evidence="1">BN30871</strain>
    </source>
</reference>
<accession>A0A0S4XP64</accession>